<dbReference type="PANTHER" id="PTHR22604">
    <property type="entry name" value="OXIDOREDUCTASES"/>
    <property type="match status" value="1"/>
</dbReference>
<dbReference type="GO" id="GO:0000166">
    <property type="term" value="F:nucleotide binding"/>
    <property type="evidence" value="ECO:0007669"/>
    <property type="project" value="InterPro"/>
</dbReference>
<dbReference type="Pfam" id="PF01408">
    <property type="entry name" value="GFO_IDH_MocA"/>
    <property type="match status" value="1"/>
</dbReference>
<protein>
    <submittedName>
        <fullName evidence="5">GfoIdhMocA family oxidoreductase</fullName>
    </submittedName>
</protein>
<dbReference type="GeneID" id="57043152"/>
<dbReference type="InterPro" id="IPR055170">
    <property type="entry name" value="GFO_IDH_MocA-like_dom"/>
</dbReference>
<evidence type="ECO:0000313" key="6">
    <source>
        <dbReference type="Proteomes" id="UP000269226"/>
    </source>
</evidence>
<dbReference type="RefSeq" id="WP_015694752.1">
    <property type="nucleotide sequence ID" value="NZ_AP018492.1"/>
</dbReference>
<dbReference type="AlphaFoldDB" id="A0A2Z5Y1Q0"/>
<evidence type="ECO:0000256" key="1">
    <source>
        <dbReference type="ARBA" id="ARBA00010928"/>
    </source>
</evidence>
<reference evidence="5 6" key="1">
    <citation type="submission" date="2018-01" db="EMBL/GenBank/DDBJ databases">
        <title>Whole genome sequence of Melissococcus plutonius DAT561.</title>
        <authorList>
            <person name="Okumura K."/>
            <person name="Takamatsu D."/>
            <person name="Okura M."/>
        </authorList>
    </citation>
    <scope>NUCLEOTIDE SEQUENCE [LARGE SCALE GENOMIC DNA]</scope>
    <source>
        <strain evidence="5 6">DAT561</strain>
    </source>
</reference>
<dbReference type="InterPro" id="IPR036291">
    <property type="entry name" value="NAD(P)-bd_dom_sf"/>
</dbReference>
<dbReference type="InterPro" id="IPR000683">
    <property type="entry name" value="Gfo/Idh/MocA-like_OxRdtase_N"/>
</dbReference>
<dbReference type="Pfam" id="PF22725">
    <property type="entry name" value="GFO_IDH_MocA_C3"/>
    <property type="match status" value="1"/>
</dbReference>
<gene>
    <name evidence="5" type="ORF">DAT561_0594</name>
</gene>
<name>A0A2Z5Y1Q0_9ENTE</name>
<evidence type="ECO:0000259" key="3">
    <source>
        <dbReference type="Pfam" id="PF01408"/>
    </source>
</evidence>
<keyword evidence="2" id="KW-0560">Oxidoreductase</keyword>
<proteinExistence type="inferred from homology"/>
<dbReference type="EMBL" id="AP018492">
    <property type="protein sequence ID" value="BBC60729.1"/>
    <property type="molecule type" value="Genomic_DNA"/>
</dbReference>
<dbReference type="Gene3D" id="3.30.360.10">
    <property type="entry name" value="Dihydrodipicolinate Reductase, domain 2"/>
    <property type="match status" value="1"/>
</dbReference>
<dbReference type="SUPFAM" id="SSF51735">
    <property type="entry name" value="NAD(P)-binding Rossmann-fold domains"/>
    <property type="match status" value="1"/>
</dbReference>
<comment type="similarity">
    <text evidence="1">Belongs to the Gfo/Idh/MocA family.</text>
</comment>
<dbReference type="SUPFAM" id="SSF55347">
    <property type="entry name" value="Glyceraldehyde-3-phosphate dehydrogenase-like, C-terminal domain"/>
    <property type="match status" value="1"/>
</dbReference>
<evidence type="ECO:0000259" key="4">
    <source>
        <dbReference type="Pfam" id="PF22725"/>
    </source>
</evidence>
<evidence type="ECO:0000256" key="2">
    <source>
        <dbReference type="ARBA" id="ARBA00023002"/>
    </source>
</evidence>
<feature type="domain" description="GFO/IDH/MocA-like oxidoreductase" evidence="4">
    <location>
        <begin position="130"/>
        <end position="234"/>
    </location>
</feature>
<feature type="domain" description="Gfo/Idh/MocA-like oxidoreductase N-terminal" evidence="3">
    <location>
        <begin position="4"/>
        <end position="118"/>
    </location>
</feature>
<dbReference type="InterPro" id="IPR050984">
    <property type="entry name" value="Gfo/Idh/MocA_domain"/>
</dbReference>
<dbReference type="PANTHER" id="PTHR22604:SF105">
    <property type="entry name" value="TRANS-1,2-DIHYDROBENZENE-1,2-DIOL DEHYDROGENASE"/>
    <property type="match status" value="1"/>
</dbReference>
<dbReference type="Proteomes" id="UP000269226">
    <property type="component" value="Chromosome"/>
</dbReference>
<evidence type="ECO:0000313" key="5">
    <source>
        <dbReference type="EMBL" id="BBC60729.1"/>
    </source>
</evidence>
<sequence length="319" mass="35733">MLHRWGIVGLGGIATSFATYFDQKNSEIAAVASRKLDKAQAFANEFSIPCAYGSYEELLHDDTITIIYIAVPNKQHIEYILQALNAGKHVLCEKAITTTQKELEEAMALAKKKNLVLAEAMTLFNMPLYIELRKQINANRFGRLKMIQAPFGSYKEPDPTNRFFNPNLAGGALLDIGTYAVSFARWFLASQPEVVATTMLPFSTGVDEQSATILQDKEKEIAVISLSFQAKMPKQGILSFENAYITIDNYPRANQANVYFNDGTTETIITGNQTEAMNYEINNMVEMVDGKLPNQSLFFTHEVISILDQMQNIWQSVNN</sequence>
<organism evidence="5 6">
    <name type="scientific">Melissococcus plutonius</name>
    <dbReference type="NCBI Taxonomy" id="33970"/>
    <lineage>
        <taxon>Bacteria</taxon>
        <taxon>Bacillati</taxon>
        <taxon>Bacillota</taxon>
        <taxon>Bacilli</taxon>
        <taxon>Lactobacillales</taxon>
        <taxon>Enterococcaceae</taxon>
        <taxon>Melissococcus</taxon>
    </lineage>
</organism>
<accession>A0A2Z5Y1Q0</accession>
<dbReference type="Gene3D" id="3.40.50.720">
    <property type="entry name" value="NAD(P)-binding Rossmann-like Domain"/>
    <property type="match status" value="1"/>
</dbReference>
<dbReference type="GO" id="GO:0016491">
    <property type="term" value="F:oxidoreductase activity"/>
    <property type="evidence" value="ECO:0007669"/>
    <property type="project" value="UniProtKB-KW"/>
</dbReference>